<sequence>MQPIARLPIAFDRKFRPWRYQLSHSELSLRSFGPDSADDFIQITFYGVLGVKLKTVYPRLELARAQDDQVREILEVAGLGLERAPDVIALALKSSGPDGLVACMSYTVRSCPRELSDDAYVASAQEWTVIARG</sequence>
<evidence type="ECO:0000313" key="2">
    <source>
        <dbReference type="Proteomes" id="UP000631670"/>
    </source>
</evidence>
<gene>
    <name evidence="1" type="ORF">H4696_004460</name>
</gene>
<dbReference type="Proteomes" id="UP000631670">
    <property type="component" value="Unassembled WGS sequence"/>
</dbReference>
<organism evidence="1 2">
    <name type="scientific">Amycolatopsis lexingtonensis</name>
    <dbReference type="NCBI Taxonomy" id="218822"/>
    <lineage>
        <taxon>Bacteria</taxon>
        <taxon>Bacillati</taxon>
        <taxon>Actinomycetota</taxon>
        <taxon>Actinomycetes</taxon>
        <taxon>Pseudonocardiales</taxon>
        <taxon>Pseudonocardiaceae</taxon>
        <taxon>Amycolatopsis</taxon>
    </lineage>
</organism>
<protein>
    <submittedName>
        <fullName evidence="1">Uncharacterized protein</fullName>
    </submittedName>
</protein>
<dbReference type="EMBL" id="JADBEG010000001">
    <property type="protein sequence ID" value="MBE1497360.1"/>
    <property type="molecule type" value="Genomic_DNA"/>
</dbReference>
<accession>A0ABR9I2I4</accession>
<keyword evidence="2" id="KW-1185">Reference proteome</keyword>
<comment type="caution">
    <text evidence="1">The sequence shown here is derived from an EMBL/GenBank/DDBJ whole genome shotgun (WGS) entry which is preliminary data.</text>
</comment>
<dbReference type="RefSeq" id="WP_143264936.1">
    <property type="nucleotide sequence ID" value="NZ_JADBEG010000001.1"/>
</dbReference>
<name>A0ABR9I2I4_9PSEU</name>
<proteinExistence type="predicted"/>
<evidence type="ECO:0000313" key="1">
    <source>
        <dbReference type="EMBL" id="MBE1497360.1"/>
    </source>
</evidence>
<reference evidence="1 2" key="1">
    <citation type="submission" date="2020-10" db="EMBL/GenBank/DDBJ databases">
        <title>Sequencing the genomes of 1000 actinobacteria strains.</title>
        <authorList>
            <person name="Klenk H.-P."/>
        </authorList>
    </citation>
    <scope>NUCLEOTIDE SEQUENCE [LARGE SCALE GENOMIC DNA]</scope>
    <source>
        <strain evidence="1 2">DSM 44653</strain>
    </source>
</reference>